<gene>
    <name evidence="2" type="ORF">EKH83_18765</name>
    <name evidence="1" type="ORF">F1649_02245</name>
</gene>
<dbReference type="Proteomes" id="UP000290848">
    <property type="component" value="Unassembled WGS sequence"/>
</dbReference>
<evidence type="ECO:0000313" key="1">
    <source>
        <dbReference type="EMBL" id="KAA8485840.1"/>
    </source>
</evidence>
<evidence type="ECO:0000313" key="3">
    <source>
        <dbReference type="Proteomes" id="UP000290848"/>
    </source>
</evidence>
<evidence type="ECO:0000313" key="4">
    <source>
        <dbReference type="Proteomes" id="UP000322918"/>
    </source>
</evidence>
<dbReference type="Proteomes" id="UP000322918">
    <property type="component" value="Unassembled WGS sequence"/>
</dbReference>
<name>A0A4Q0M3X5_9SPHI</name>
<organism evidence="2 3">
    <name type="scientific">Arcticibacter tournemirensis</name>
    <dbReference type="NCBI Taxonomy" id="699437"/>
    <lineage>
        <taxon>Bacteria</taxon>
        <taxon>Pseudomonadati</taxon>
        <taxon>Bacteroidota</taxon>
        <taxon>Sphingobacteriia</taxon>
        <taxon>Sphingobacteriales</taxon>
        <taxon>Sphingobacteriaceae</taxon>
        <taxon>Arcticibacter</taxon>
    </lineage>
</organism>
<dbReference type="RefSeq" id="WP_128770998.1">
    <property type="nucleotide sequence ID" value="NZ_RXOC01000016.1"/>
</dbReference>
<comment type="caution">
    <text evidence="2">The sequence shown here is derived from an EMBL/GenBank/DDBJ whole genome shotgun (WGS) entry which is preliminary data.</text>
</comment>
<evidence type="ECO:0000313" key="2">
    <source>
        <dbReference type="EMBL" id="RXF67627.1"/>
    </source>
</evidence>
<dbReference type="EMBL" id="RXOC01000016">
    <property type="protein sequence ID" value="RXF67627.1"/>
    <property type="molecule type" value="Genomic_DNA"/>
</dbReference>
<keyword evidence="4" id="KW-1185">Reference proteome</keyword>
<protein>
    <submittedName>
        <fullName evidence="2">Uncharacterized protein</fullName>
    </submittedName>
</protein>
<dbReference type="AlphaFoldDB" id="A0A4Q0M3X5"/>
<reference evidence="1 4" key="2">
    <citation type="submission" date="2019-09" db="EMBL/GenBank/DDBJ databases">
        <title>Pararcticibacter amylolyticus gen. nov., sp. nov., isolated from a rottenly hemp rope, and reclassification of Pedobacter tournemirensis as Pararcticibacter tournemirensis comb. nov.</title>
        <authorList>
            <person name="Cai Y."/>
        </authorList>
    </citation>
    <scope>NUCLEOTIDE SEQUENCE [LARGE SCALE GENOMIC DNA]</scope>
    <source>
        <strain evidence="1 4">TF5-37.2-LB10</strain>
    </source>
</reference>
<accession>A0A4Q0M3X5</accession>
<sequence length="76" mass="8564">MGQIFTIDLAGSSFHFQLIKLQQVDRIVESQILLQGTTVTLCKGDKGDWMQKENSNPIVKELVQAIGNSISLRYRI</sequence>
<dbReference type="EMBL" id="VWNE01000003">
    <property type="protein sequence ID" value="KAA8485840.1"/>
    <property type="molecule type" value="Genomic_DNA"/>
</dbReference>
<reference evidence="2 3" key="1">
    <citation type="submission" date="2018-12" db="EMBL/GenBank/DDBJ databases">
        <title>The Draft Genome Sequence of the Soil Bacterium Pedobacter tournemirensis R1.</title>
        <authorList>
            <person name="He J."/>
        </authorList>
    </citation>
    <scope>NUCLEOTIDE SEQUENCE [LARGE SCALE GENOMIC DNA]</scope>
    <source>
        <strain evidence="2 3">R1</strain>
    </source>
</reference>
<dbReference type="OrthoDB" id="798105at2"/>
<proteinExistence type="predicted"/>